<dbReference type="Proteomes" id="UP000008177">
    <property type="component" value="Unplaced contigs"/>
</dbReference>
<dbReference type="InParanoid" id="G2YL63"/>
<reference evidence="2" key="1">
    <citation type="journal article" date="2011" name="PLoS Genet.">
        <title>Genomic analysis of the necrotrophic fungal pathogens Sclerotinia sclerotiorum and Botrytis cinerea.</title>
        <authorList>
            <person name="Amselem J."/>
            <person name="Cuomo C.A."/>
            <person name="van Kan J.A."/>
            <person name="Viaud M."/>
            <person name="Benito E.P."/>
            <person name="Couloux A."/>
            <person name="Coutinho P.M."/>
            <person name="de Vries R.P."/>
            <person name="Dyer P.S."/>
            <person name="Fillinger S."/>
            <person name="Fournier E."/>
            <person name="Gout L."/>
            <person name="Hahn M."/>
            <person name="Kohn L."/>
            <person name="Lapalu N."/>
            <person name="Plummer K.M."/>
            <person name="Pradier J.M."/>
            <person name="Quevillon E."/>
            <person name="Sharon A."/>
            <person name="Simon A."/>
            <person name="ten Have A."/>
            <person name="Tudzynski B."/>
            <person name="Tudzynski P."/>
            <person name="Wincker P."/>
            <person name="Andrew M."/>
            <person name="Anthouard V."/>
            <person name="Beever R.E."/>
            <person name="Beffa R."/>
            <person name="Benoit I."/>
            <person name="Bouzid O."/>
            <person name="Brault B."/>
            <person name="Chen Z."/>
            <person name="Choquer M."/>
            <person name="Collemare J."/>
            <person name="Cotton P."/>
            <person name="Danchin E.G."/>
            <person name="Da Silva C."/>
            <person name="Gautier A."/>
            <person name="Giraud C."/>
            <person name="Giraud T."/>
            <person name="Gonzalez C."/>
            <person name="Grossetete S."/>
            <person name="Guldener U."/>
            <person name="Henrissat B."/>
            <person name="Howlett B.J."/>
            <person name="Kodira C."/>
            <person name="Kretschmer M."/>
            <person name="Lappartient A."/>
            <person name="Leroch M."/>
            <person name="Levis C."/>
            <person name="Mauceli E."/>
            <person name="Neuveglise C."/>
            <person name="Oeser B."/>
            <person name="Pearson M."/>
            <person name="Poulain J."/>
            <person name="Poussereau N."/>
            <person name="Quesneville H."/>
            <person name="Rascle C."/>
            <person name="Schumacher J."/>
            <person name="Segurens B."/>
            <person name="Sexton A."/>
            <person name="Silva E."/>
            <person name="Sirven C."/>
            <person name="Soanes D.M."/>
            <person name="Talbot N.J."/>
            <person name="Templeton M."/>
            <person name="Yandava C."/>
            <person name="Yarden O."/>
            <person name="Zeng Q."/>
            <person name="Rollins J.A."/>
            <person name="Lebrun M.H."/>
            <person name="Dickman M."/>
        </authorList>
    </citation>
    <scope>NUCLEOTIDE SEQUENCE [LARGE SCALE GENOMIC DNA]</scope>
    <source>
        <strain evidence="2">T4</strain>
    </source>
</reference>
<dbReference type="AlphaFoldDB" id="G2YL63"/>
<evidence type="ECO:0000313" key="2">
    <source>
        <dbReference type="Proteomes" id="UP000008177"/>
    </source>
</evidence>
<evidence type="ECO:0000313" key="1">
    <source>
        <dbReference type="EMBL" id="CCD52361.1"/>
    </source>
</evidence>
<organism evidence="1 2">
    <name type="scientific">Botryotinia fuckeliana (strain T4)</name>
    <name type="common">Noble rot fungus</name>
    <name type="synonym">Botrytis cinerea</name>
    <dbReference type="NCBI Taxonomy" id="999810"/>
    <lineage>
        <taxon>Eukaryota</taxon>
        <taxon>Fungi</taxon>
        <taxon>Dikarya</taxon>
        <taxon>Ascomycota</taxon>
        <taxon>Pezizomycotina</taxon>
        <taxon>Leotiomycetes</taxon>
        <taxon>Helotiales</taxon>
        <taxon>Sclerotiniaceae</taxon>
        <taxon>Botrytis</taxon>
    </lineage>
</organism>
<sequence>MYSGSHNCSIPTRFVLYSPSALIRLLAKTRNPQSPLALTESQIRIA</sequence>
<accession>G2YL63</accession>
<proteinExistence type="predicted"/>
<gene>
    <name evidence="1" type="ORF">BofuT4_uP078760.1</name>
</gene>
<name>G2YL63_BOTF4</name>
<dbReference type="EMBL" id="FQ790342">
    <property type="protein sequence ID" value="CCD52361.1"/>
    <property type="molecule type" value="Genomic_DNA"/>
</dbReference>
<dbReference type="HOGENOM" id="CLU_3191238_0_0_1"/>
<protein>
    <submittedName>
        <fullName evidence="1">Uncharacterized protein</fullName>
    </submittedName>
</protein>